<name>A0ACC2PXM3_9HYME</name>
<protein>
    <submittedName>
        <fullName evidence="1">Uncharacterized protein</fullName>
    </submittedName>
</protein>
<dbReference type="EMBL" id="CM056741">
    <property type="protein sequence ID" value="KAJ8687691.1"/>
    <property type="molecule type" value="Genomic_DNA"/>
</dbReference>
<evidence type="ECO:0000313" key="2">
    <source>
        <dbReference type="Proteomes" id="UP001239111"/>
    </source>
</evidence>
<gene>
    <name evidence="1" type="ORF">QAD02_023485</name>
</gene>
<sequence length="540" mass="59567">MGHYCAFPTCPSNRRPAGVKISVFTVPHDPVVREKWRLAMGVNSIRDGARVCVKHFNAEDIITEAKYYDQSGNIIYKARLLKPRLRKNALPLKKVQDSEVDIEISDGSCDQSNYSTDVESSMPVTIDNDVHTALAEQCVDRADHVVNQAPLRKPWLRESALSLNKVQGSEVGVEISVGSCDQSNDSTDNESSMPVTVDHDVDRALAEQCVENADHVLNQAPLCKPWLRESALPLNKVQGSEVCVEISDGSCDQSNDSTDVESSMSVTVDHDVHRALAEQCVDNADHSINQDLNEATTIEISGGPDPNARINVVPIQIKEELADEDPEDLNEATTMEISEGPGPNAWINVMPIQIKEEVANEDPEIVLSNKGGLKLIHKGFMYTLHKKQPSSIRWRCVLRTQQCRGSVITNLEFKDTFMRMCHSHPPDFHAAEMCRRKYKASGEPLNEYLGPSELIVESIPRGIPKQNPPMEFEPNTALTCINDDDVGDVDTSQPISIRKIVLSPGTATTTSAYTDDSDADDVDSSFIGATEDTSEEMTPE</sequence>
<organism evidence="1 2">
    <name type="scientific">Eretmocerus hayati</name>
    <dbReference type="NCBI Taxonomy" id="131215"/>
    <lineage>
        <taxon>Eukaryota</taxon>
        <taxon>Metazoa</taxon>
        <taxon>Ecdysozoa</taxon>
        <taxon>Arthropoda</taxon>
        <taxon>Hexapoda</taxon>
        <taxon>Insecta</taxon>
        <taxon>Pterygota</taxon>
        <taxon>Neoptera</taxon>
        <taxon>Endopterygota</taxon>
        <taxon>Hymenoptera</taxon>
        <taxon>Apocrita</taxon>
        <taxon>Proctotrupomorpha</taxon>
        <taxon>Chalcidoidea</taxon>
        <taxon>Aphelinidae</taxon>
        <taxon>Aphelininae</taxon>
        <taxon>Eretmocerus</taxon>
    </lineage>
</organism>
<reference evidence="1" key="1">
    <citation type="submission" date="2023-04" db="EMBL/GenBank/DDBJ databases">
        <title>A chromosome-level genome assembly of the parasitoid wasp Eretmocerus hayati.</title>
        <authorList>
            <person name="Zhong Y."/>
            <person name="Liu S."/>
            <person name="Liu Y."/>
        </authorList>
    </citation>
    <scope>NUCLEOTIDE SEQUENCE</scope>
    <source>
        <strain evidence="1">ZJU_SS_LIU_2023</strain>
    </source>
</reference>
<feature type="non-terminal residue" evidence="1">
    <location>
        <position position="540"/>
    </location>
</feature>
<keyword evidence="2" id="KW-1185">Reference proteome</keyword>
<evidence type="ECO:0000313" key="1">
    <source>
        <dbReference type="EMBL" id="KAJ8687691.1"/>
    </source>
</evidence>
<proteinExistence type="predicted"/>
<comment type="caution">
    <text evidence="1">The sequence shown here is derived from an EMBL/GenBank/DDBJ whole genome shotgun (WGS) entry which is preliminary data.</text>
</comment>
<accession>A0ACC2PXM3</accession>
<dbReference type="Proteomes" id="UP001239111">
    <property type="component" value="Chromosome 1"/>
</dbReference>